<dbReference type="GO" id="GO:0008083">
    <property type="term" value="F:growth factor activity"/>
    <property type="evidence" value="ECO:0007669"/>
    <property type="project" value="UniProtKB-KW"/>
</dbReference>
<proteinExistence type="inferred from homology"/>
<dbReference type="InterPro" id="IPR006799">
    <property type="entry name" value="AMH_N"/>
</dbReference>
<dbReference type="InParanoid" id="A0A665WIL9"/>
<dbReference type="Pfam" id="PF00019">
    <property type="entry name" value="TGF_beta"/>
    <property type="match status" value="1"/>
</dbReference>
<dbReference type="InterPro" id="IPR021203">
    <property type="entry name" value="Muellerian-inhibiting_factor"/>
</dbReference>
<dbReference type="PANTHER" id="PTHR15009">
    <property type="entry name" value="MUELLERIAN-INHIBITING FACTOR"/>
    <property type="match status" value="1"/>
</dbReference>
<feature type="signal peptide" evidence="6">
    <location>
        <begin position="1"/>
        <end position="23"/>
    </location>
</feature>
<comment type="similarity">
    <text evidence="5">Belongs to the TGF-beta family.</text>
</comment>
<evidence type="ECO:0000256" key="1">
    <source>
        <dbReference type="ARBA" id="ARBA00004613"/>
    </source>
</evidence>
<evidence type="ECO:0000256" key="3">
    <source>
        <dbReference type="ARBA" id="ARBA00022729"/>
    </source>
</evidence>
<keyword evidence="3 6" id="KW-0732">Signal</keyword>
<dbReference type="Pfam" id="PF04709">
    <property type="entry name" value="AMH_N"/>
    <property type="match status" value="1"/>
</dbReference>
<evidence type="ECO:0000259" key="7">
    <source>
        <dbReference type="PROSITE" id="PS51362"/>
    </source>
</evidence>
<accession>A0A665WIL9</accession>
<dbReference type="InterPro" id="IPR029034">
    <property type="entry name" value="Cystine-knot_cytokine"/>
</dbReference>
<name>A0A665WIL9_ECHNA</name>
<dbReference type="PANTHER" id="PTHR15009:SF4">
    <property type="entry name" value="MUELLERIAN-INHIBITING FACTOR"/>
    <property type="match status" value="1"/>
</dbReference>
<dbReference type="PROSITE" id="PS51362">
    <property type="entry name" value="TGF_BETA_2"/>
    <property type="match status" value="1"/>
</dbReference>
<sequence>MLVVNILYCGALMLCRTWHITHGQQQMPSHNPTGDHHTMSSTETMEIEKTSHQPCFVDDIFAALRESVEDDSQLTNHSLALFGMSTVSNSLSALLEITKKTSRGERNGLEFLHPTGVLVAEEDDRETLNLTFDLPPSPLLKMSPMLLLAFEHPFRGEDMDVTFTSQSLQPNTQSAYISGETKYMLLTGKASDTAFHQKWMISVETNSPMKQTLKDALIGGKSGSSISITPLLLFSGGTGTDSRLYSHVSGSAHATSMTFSFLCELKRFLGDVLPHDNPESPPLQLDSLPSMPPLSLDIFSSDTLLAALINSSSPTIFRFPRWGSVSQWHPGQLAMSPTLVEEVGQRLEQIELELMDVFRLREDGHRTKKRLERLQALGAFPITQPAAGDTQYRAFLLLKALQTVARVYSAQRGPRATRADPSNPVRSSICGLRSLTVSLERRLMGPNTANINNCQGSCAFPLTNANNHSVLLHFYIESGNVNERAPCCVPVAYEPLEVVDLNEHGTYLTIKPDVVATECGCR</sequence>
<protein>
    <submittedName>
        <fullName evidence="8">Anti-Mullerian hormone</fullName>
    </submittedName>
</protein>
<evidence type="ECO:0000313" key="8">
    <source>
        <dbReference type="Ensembl" id="ENSENLP00000043407.1"/>
    </source>
</evidence>
<evidence type="ECO:0000256" key="6">
    <source>
        <dbReference type="SAM" id="SignalP"/>
    </source>
</evidence>
<reference evidence="8" key="2">
    <citation type="submission" date="2025-08" db="UniProtKB">
        <authorList>
            <consortium name="Ensembl"/>
        </authorList>
    </citation>
    <scope>IDENTIFICATION</scope>
</reference>
<dbReference type="GO" id="GO:0030154">
    <property type="term" value="P:cell differentiation"/>
    <property type="evidence" value="ECO:0007669"/>
    <property type="project" value="UniProtKB-KW"/>
</dbReference>
<feature type="chain" id="PRO_5025456563" evidence="6">
    <location>
        <begin position="24"/>
        <end position="522"/>
    </location>
</feature>
<evidence type="ECO:0000256" key="4">
    <source>
        <dbReference type="ARBA" id="ARBA00022782"/>
    </source>
</evidence>
<dbReference type="InterPro" id="IPR001839">
    <property type="entry name" value="TGF-b_C"/>
</dbReference>
<dbReference type="AlphaFoldDB" id="A0A665WIL9"/>
<gene>
    <name evidence="8" type="primary">amh</name>
</gene>
<evidence type="ECO:0000313" key="9">
    <source>
        <dbReference type="Proteomes" id="UP000472264"/>
    </source>
</evidence>
<keyword evidence="4" id="KW-0221">Differentiation</keyword>
<reference evidence="8" key="1">
    <citation type="submission" date="2021-04" db="EMBL/GenBank/DDBJ databases">
        <authorList>
            <consortium name="Wellcome Sanger Institute Data Sharing"/>
        </authorList>
    </citation>
    <scope>NUCLEOTIDE SEQUENCE [LARGE SCALE GENOMIC DNA]</scope>
</reference>
<keyword evidence="2" id="KW-0964">Secreted</keyword>
<evidence type="ECO:0000256" key="2">
    <source>
        <dbReference type="ARBA" id="ARBA00022525"/>
    </source>
</evidence>
<dbReference type="Proteomes" id="UP000472264">
    <property type="component" value="Chromosome 4"/>
</dbReference>
<dbReference type="FunCoup" id="A0A665WIL9">
    <property type="interactions" value="530"/>
</dbReference>
<dbReference type="OMA" id="ALMLCWT"/>
<dbReference type="GO" id="GO:0005576">
    <property type="term" value="C:extracellular region"/>
    <property type="evidence" value="ECO:0007669"/>
    <property type="project" value="UniProtKB-SubCell"/>
</dbReference>
<comment type="subcellular location">
    <subcellularLocation>
        <location evidence="1">Secreted</location>
    </subcellularLocation>
</comment>
<organism evidence="8 9">
    <name type="scientific">Echeneis naucrates</name>
    <name type="common">Live sharksucker</name>
    <dbReference type="NCBI Taxonomy" id="173247"/>
    <lineage>
        <taxon>Eukaryota</taxon>
        <taxon>Metazoa</taxon>
        <taxon>Chordata</taxon>
        <taxon>Craniata</taxon>
        <taxon>Vertebrata</taxon>
        <taxon>Euteleostomi</taxon>
        <taxon>Actinopterygii</taxon>
        <taxon>Neopterygii</taxon>
        <taxon>Teleostei</taxon>
        <taxon>Neoteleostei</taxon>
        <taxon>Acanthomorphata</taxon>
        <taxon>Carangaria</taxon>
        <taxon>Carangiformes</taxon>
        <taxon>Echeneidae</taxon>
        <taxon>Echeneis</taxon>
    </lineage>
</organism>
<dbReference type="SUPFAM" id="SSF57501">
    <property type="entry name" value="Cystine-knot cytokines"/>
    <property type="match status" value="1"/>
</dbReference>
<evidence type="ECO:0000256" key="5">
    <source>
        <dbReference type="RuleBase" id="RU000354"/>
    </source>
</evidence>
<dbReference type="SMART" id="SM00204">
    <property type="entry name" value="TGFB"/>
    <property type="match status" value="1"/>
</dbReference>
<feature type="domain" description="TGF-beta family profile" evidence="7">
    <location>
        <begin position="412"/>
        <end position="522"/>
    </location>
</feature>
<keyword evidence="5" id="KW-0339">Growth factor</keyword>
<dbReference type="GO" id="GO:0008406">
    <property type="term" value="P:gonad development"/>
    <property type="evidence" value="ECO:0007669"/>
    <property type="project" value="InterPro"/>
</dbReference>
<dbReference type="Gene3D" id="2.10.90.10">
    <property type="entry name" value="Cystine-knot cytokines"/>
    <property type="match status" value="1"/>
</dbReference>
<keyword evidence="9" id="KW-1185">Reference proteome</keyword>
<reference evidence="8" key="3">
    <citation type="submission" date="2025-09" db="UniProtKB">
        <authorList>
            <consortium name="Ensembl"/>
        </authorList>
    </citation>
    <scope>IDENTIFICATION</scope>
</reference>
<dbReference type="Ensembl" id="ENSENLT00000044504.1">
    <property type="protein sequence ID" value="ENSENLP00000043407.1"/>
    <property type="gene ID" value="ENSENLG00000018455.1"/>
</dbReference>